<protein>
    <submittedName>
        <fullName evidence="1">RCG41356</fullName>
    </submittedName>
</protein>
<reference evidence="2" key="1">
    <citation type="submission" date="2005-09" db="EMBL/GenBank/DDBJ databases">
        <authorList>
            <person name="Mural R.J."/>
            <person name="Li P.W."/>
            <person name="Adams M.D."/>
            <person name="Amanatides P.G."/>
            <person name="Baden-Tillson H."/>
            <person name="Barnstead M."/>
            <person name="Chin S.H."/>
            <person name="Dew I."/>
            <person name="Evans C.A."/>
            <person name="Ferriera S."/>
            <person name="Flanigan M."/>
            <person name="Fosler C."/>
            <person name="Glodek A."/>
            <person name="Gu Z."/>
            <person name="Holt R.A."/>
            <person name="Jennings D."/>
            <person name="Kraft C.L."/>
            <person name="Lu F."/>
            <person name="Nguyen T."/>
            <person name="Nusskern D.R."/>
            <person name="Pfannkoch C.M."/>
            <person name="Sitter C."/>
            <person name="Sutton G.G."/>
            <person name="Venter J.C."/>
            <person name="Wang Z."/>
            <person name="Woodage T."/>
            <person name="Zheng X.H."/>
            <person name="Zhong F."/>
        </authorList>
    </citation>
    <scope>NUCLEOTIDE SEQUENCE [LARGE SCALE GENOMIC DNA]</scope>
    <source>
        <strain>BN</strain>
        <strain evidence="2">Sprague-Dawley</strain>
    </source>
</reference>
<dbReference type="AlphaFoldDB" id="A6IHA8"/>
<evidence type="ECO:0000313" key="2">
    <source>
        <dbReference type="Proteomes" id="UP000234681"/>
    </source>
</evidence>
<dbReference type="EMBL" id="CH473961">
    <property type="protein sequence ID" value="EDM01056.1"/>
    <property type="molecule type" value="Genomic_DNA"/>
</dbReference>
<gene>
    <name evidence="1" type="ORF">rCG_41356</name>
</gene>
<evidence type="ECO:0000313" key="1">
    <source>
        <dbReference type="EMBL" id="EDM01056.1"/>
    </source>
</evidence>
<organism evidence="1 2">
    <name type="scientific">Rattus norvegicus</name>
    <name type="common">Rat</name>
    <dbReference type="NCBI Taxonomy" id="10116"/>
    <lineage>
        <taxon>Eukaryota</taxon>
        <taxon>Metazoa</taxon>
        <taxon>Chordata</taxon>
        <taxon>Craniata</taxon>
        <taxon>Vertebrata</taxon>
        <taxon>Euteleostomi</taxon>
        <taxon>Mammalia</taxon>
        <taxon>Eutheria</taxon>
        <taxon>Euarchontoglires</taxon>
        <taxon>Glires</taxon>
        <taxon>Rodentia</taxon>
        <taxon>Myomorpha</taxon>
        <taxon>Muroidea</taxon>
        <taxon>Muridae</taxon>
        <taxon>Murinae</taxon>
        <taxon>Rattus</taxon>
    </lineage>
</organism>
<dbReference type="Proteomes" id="UP000234681">
    <property type="component" value="Chromosome 2"/>
</dbReference>
<accession>A6IHA8</accession>
<name>A6IHA8_RAT</name>
<proteinExistence type="predicted"/>
<sequence>MKDLKHVGKSIFTLSLPITHGVSDPKFLRELLLTE</sequence>